<keyword evidence="3" id="KW-0136">Cellulose degradation</keyword>
<comment type="caution">
    <text evidence="11">The sequence shown here is derived from an EMBL/GenBank/DDBJ whole genome shotgun (WGS) entry which is preliminary data.</text>
</comment>
<accession>A0A397A988</accession>
<reference evidence="11 12" key="1">
    <citation type="submission" date="2018-08" db="EMBL/GenBank/DDBJ databases">
        <title>Aphanomyces genome sequencing and annotation.</title>
        <authorList>
            <person name="Minardi D."/>
            <person name="Oidtmann B."/>
            <person name="Van Der Giezen M."/>
            <person name="Studholme D.J."/>
        </authorList>
    </citation>
    <scope>NUCLEOTIDE SEQUENCE [LARGE SCALE GENOMIC DNA]</scope>
    <source>
        <strain evidence="11 12">Kv</strain>
    </source>
</reference>
<dbReference type="GO" id="GO:0030245">
    <property type="term" value="P:cellulose catabolic process"/>
    <property type="evidence" value="ECO:0007669"/>
    <property type="project" value="UniProtKB-KW"/>
</dbReference>
<evidence type="ECO:0000256" key="6">
    <source>
        <dbReference type="ARBA" id="ARBA00023326"/>
    </source>
</evidence>
<name>A0A397A988_APHAT</name>
<keyword evidence="5 7" id="KW-0326">Glycosidase</keyword>
<feature type="region of interest" description="Disordered" evidence="8">
    <location>
        <begin position="1"/>
        <end position="26"/>
    </location>
</feature>
<dbReference type="SUPFAM" id="SSF51445">
    <property type="entry name" value="(Trans)glycosidases"/>
    <property type="match status" value="1"/>
</dbReference>
<keyword evidence="6" id="KW-0624">Polysaccharide degradation</keyword>
<dbReference type="AlphaFoldDB" id="A0A397A988"/>
<evidence type="ECO:0000256" key="7">
    <source>
        <dbReference type="RuleBase" id="RU361153"/>
    </source>
</evidence>
<dbReference type="InterPro" id="IPR001547">
    <property type="entry name" value="Glyco_hydro_5"/>
</dbReference>
<evidence type="ECO:0000256" key="8">
    <source>
        <dbReference type="SAM" id="MobiDB-lite"/>
    </source>
</evidence>
<evidence type="ECO:0000256" key="4">
    <source>
        <dbReference type="ARBA" id="ARBA00023277"/>
    </source>
</evidence>
<dbReference type="Proteomes" id="UP000265427">
    <property type="component" value="Unassembled WGS sequence"/>
</dbReference>
<feature type="domain" description="Glycoside hydrolase family 5" evidence="10">
    <location>
        <begin position="203"/>
        <end position="543"/>
    </location>
</feature>
<evidence type="ECO:0000259" key="10">
    <source>
        <dbReference type="Pfam" id="PF00150"/>
    </source>
</evidence>
<evidence type="ECO:0000256" key="2">
    <source>
        <dbReference type="ARBA" id="ARBA00022801"/>
    </source>
</evidence>
<evidence type="ECO:0000256" key="9">
    <source>
        <dbReference type="SAM" id="Phobius"/>
    </source>
</evidence>
<dbReference type="PANTHER" id="PTHR35923:SF2">
    <property type="entry name" value="ENDOGLUCANASE"/>
    <property type="match status" value="1"/>
</dbReference>
<evidence type="ECO:0000256" key="3">
    <source>
        <dbReference type="ARBA" id="ARBA00023001"/>
    </source>
</evidence>
<evidence type="ECO:0000313" key="11">
    <source>
        <dbReference type="EMBL" id="RHY04142.1"/>
    </source>
</evidence>
<dbReference type="EMBL" id="QUSZ01006919">
    <property type="protein sequence ID" value="RHY04142.1"/>
    <property type="molecule type" value="Genomic_DNA"/>
</dbReference>
<dbReference type="Gene3D" id="3.20.20.80">
    <property type="entry name" value="Glycosidases"/>
    <property type="match status" value="1"/>
</dbReference>
<gene>
    <name evidence="11" type="ORF">DYB36_007473</name>
</gene>
<evidence type="ECO:0000313" key="12">
    <source>
        <dbReference type="Proteomes" id="UP000265427"/>
    </source>
</evidence>
<evidence type="ECO:0000256" key="1">
    <source>
        <dbReference type="ARBA" id="ARBA00005641"/>
    </source>
</evidence>
<keyword evidence="9" id="KW-0472">Membrane</keyword>
<protein>
    <recommendedName>
        <fullName evidence="10">Glycoside hydrolase family 5 domain-containing protein</fullName>
    </recommendedName>
</protein>
<keyword evidence="9" id="KW-1133">Transmembrane helix</keyword>
<evidence type="ECO:0000256" key="5">
    <source>
        <dbReference type="ARBA" id="ARBA00023295"/>
    </source>
</evidence>
<sequence length="599" mass="66423">MTTNTTAQASTTSSTSSHNDRHSDSYHTLVDDQHHSSFSYSHQFPSNAAKPFVRGSNHTPNPFIRGSIIDREIPAMPEECMATGPSKRAYNGKIKRWPGVVLLVMIVGGALVAIVVYSLQTRDASIKRRRDVQRAIADRVRIADGLDIPTGIERPNDDESDDGVINNPKVYKSMGCELPNYVSKKGKIWAVSKNGTEVPVGIKGVNWFGMETGMQAPFGLWDNEHNGTTVVSKPDGYAIADFLAANNFNSVRLPLCVQNILDNKPLQAAIINKQTNRALDLSSYVSLIQSIVKGLGFRHVSVMLSMHTLDLMNTAGSLWYGVGITEEQFLTSIDVLTTALCTNEYWNVLGIDLKNEPWQGTWGTGLANDFRVGAETIAARMLEKCPKWLAFVEGVNDQHDIVLDGQEYGYYDWFGGGLHKAKLYPPRFPVPDKLVYAPHYYTPAVFPQMYLFGGGVVGKGNVIVDYVELTNAKLYNRVKATMYDMFGYLNEDKGPAVVLGEFAGLYTKDAHPMKTTQRCTDLTIQIMVEQGYAGGYMWSLNPESAYQYNPADKAGHFVEGLMQDDWRKANLPFLKAMKGLDALPDLKPMPCFPIVKANE</sequence>
<dbReference type="Pfam" id="PF00150">
    <property type="entry name" value="Cellulase"/>
    <property type="match status" value="1"/>
</dbReference>
<feature type="compositionally biased region" description="Low complexity" evidence="8">
    <location>
        <begin position="1"/>
        <end position="17"/>
    </location>
</feature>
<dbReference type="GO" id="GO:0004553">
    <property type="term" value="F:hydrolase activity, hydrolyzing O-glycosyl compounds"/>
    <property type="evidence" value="ECO:0007669"/>
    <property type="project" value="InterPro"/>
</dbReference>
<feature type="transmembrane region" description="Helical" evidence="9">
    <location>
        <begin position="97"/>
        <end position="119"/>
    </location>
</feature>
<dbReference type="PANTHER" id="PTHR35923">
    <property type="entry name" value="MAJOR EXTRACELLULAR ENDOGLUCANASE"/>
    <property type="match status" value="1"/>
</dbReference>
<organism evidence="11 12">
    <name type="scientific">Aphanomyces astaci</name>
    <name type="common">Crayfish plague agent</name>
    <dbReference type="NCBI Taxonomy" id="112090"/>
    <lineage>
        <taxon>Eukaryota</taxon>
        <taxon>Sar</taxon>
        <taxon>Stramenopiles</taxon>
        <taxon>Oomycota</taxon>
        <taxon>Saprolegniomycetes</taxon>
        <taxon>Saprolegniales</taxon>
        <taxon>Verrucalvaceae</taxon>
        <taxon>Aphanomyces</taxon>
    </lineage>
</organism>
<proteinExistence type="inferred from homology"/>
<dbReference type="VEuPathDB" id="FungiDB:H257_13940"/>
<keyword evidence="4" id="KW-0119">Carbohydrate metabolism</keyword>
<keyword evidence="2 7" id="KW-0378">Hydrolase</keyword>
<comment type="similarity">
    <text evidence="1 7">Belongs to the glycosyl hydrolase 5 (cellulase A) family.</text>
</comment>
<keyword evidence="9" id="KW-0812">Transmembrane</keyword>
<dbReference type="InterPro" id="IPR017853">
    <property type="entry name" value="GH"/>
</dbReference>